<dbReference type="Gene3D" id="3.40.50.300">
    <property type="entry name" value="P-loop containing nucleotide triphosphate hydrolases"/>
    <property type="match status" value="1"/>
</dbReference>
<dbReference type="eggNOG" id="ENOG502R41B">
    <property type="taxonomic scope" value="Eukaryota"/>
</dbReference>
<keyword evidence="4" id="KW-0378">Hydrolase</keyword>
<keyword evidence="10" id="KW-1185">Reference proteome</keyword>
<dbReference type="SUPFAM" id="SSF52058">
    <property type="entry name" value="L domain-like"/>
    <property type="match status" value="2"/>
</dbReference>
<evidence type="ECO:0000256" key="5">
    <source>
        <dbReference type="ARBA" id="ARBA00022821"/>
    </source>
</evidence>
<dbReference type="InterPro" id="IPR002182">
    <property type="entry name" value="NB-ARC"/>
</dbReference>
<reference evidence="10" key="1">
    <citation type="journal article" date="2013" name="Nat. Biotechnol.">
        <title>Draft genome sequence of chickpea (Cicer arietinum) provides a resource for trait improvement.</title>
        <authorList>
            <person name="Varshney R.K."/>
            <person name="Song C."/>
            <person name="Saxena R.K."/>
            <person name="Azam S."/>
            <person name="Yu S."/>
            <person name="Sharpe A.G."/>
            <person name="Cannon S."/>
            <person name="Baek J."/>
            <person name="Rosen B.D."/>
            <person name="Tar'an B."/>
            <person name="Millan T."/>
            <person name="Zhang X."/>
            <person name="Ramsay L.D."/>
            <person name="Iwata A."/>
            <person name="Wang Y."/>
            <person name="Nelson W."/>
            <person name="Farmer A.D."/>
            <person name="Gaur P.M."/>
            <person name="Soderlund C."/>
            <person name="Penmetsa R.V."/>
            <person name="Xu C."/>
            <person name="Bharti A.K."/>
            <person name="He W."/>
            <person name="Winter P."/>
            <person name="Zhao S."/>
            <person name="Hane J.K."/>
            <person name="Carrasquilla-Garcia N."/>
            <person name="Condie J.A."/>
            <person name="Upadhyaya H.D."/>
            <person name="Luo M.C."/>
            <person name="Thudi M."/>
            <person name="Gowda C.L."/>
            <person name="Singh N.P."/>
            <person name="Lichtenzveig J."/>
            <person name="Gali K.K."/>
            <person name="Rubio J."/>
            <person name="Nadarajan N."/>
            <person name="Dolezel J."/>
            <person name="Bansal K.C."/>
            <person name="Xu X."/>
            <person name="Edwards D."/>
            <person name="Zhang G."/>
            <person name="Kahl G."/>
            <person name="Gil J."/>
            <person name="Singh K.B."/>
            <person name="Datta S.K."/>
            <person name="Jackson S.A."/>
            <person name="Wang J."/>
            <person name="Cook D.R."/>
        </authorList>
    </citation>
    <scope>NUCLEOTIDE SEQUENCE [LARGE SCALE GENOMIC DNA]</scope>
    <source>
        <strain evidence="10">cv. CDC Frontier</strain>
    </source>
</reference>
<dbReference type="PANTHER" id="PTHR11017:SF559">
    <property type="entry name" value="DISEASE RESISTANCE PROTEIN CHL1"/>
    <property type="match status" value="1"/>
</dbReference>
<dbReference type="GO" id="GO:0061809">
    <property type="term" value="F:NAD+ nucleosidase activity, cyclic ADP-ribose generating"/>
    <property type="evidence" value="ECO:0007669"/>
    <property type="project" value="UniProtKB-EC"/>
</dbReference>
<dbReference type="SUPFAM" id="SSF52540">
    <property type="entry name" value="P-loop containing nucleoside triphosphate hydrolases"/>
    <property type="match status" value="1"/>
</dbReference>
<evidence type="ECO:0000256" key="7">
    <source>
        <dbReference type="ARBA" id="ARBA00047304"/>
    </source>
</evidence>
<keyword evidence="5" id="KW-0611">Plant defense</keyword>
<proteinExistence type="predicted"/>
<organism evidence="10 11">
    <name type="scientific">Cicer arietinum</name>
    <name type="common">Chickpea</name>
    <name type="synonym">Garbanzo</name>
    <dbReference type="NCBI Taxonomy" id="3827"/>
    <lineage>
        <taxon>Eukaryota</taxon>
        <taxon>Viridiplantae</taxon>
        <taxon>Streptophyta</taxon>
        <taxon>Embryophyta</taxon>
        <taxon>Tracheophyta</taxon>
        <taxon>Spermatophyta</taxon>
        <taxon>Magnoliopsida</taxon>
        <taxon>eudicotyledons</taxon>
        <taxon>Gunneridae</taxon>
        <taxon>Pentapetalae</taxon>
        <taxon>rosids</taxon>
        <taxon>fabids</taxon>
        <taxon>Fabales</taxon>
        <taxon>Fabaceae</taxon>
        <taxon>Papilionoideae</taxon>
        <taxon>50 kb inversion clade</taxon>
        <taxon>NPAAA clade</taxon>
        <taxon>Hologalegina</taxon>
        <taxon>IRL clade</taxon>
        <taxon>Cicereae</taxon>
        <taxon>Cicer</taxon>
    </lineage>
</organism>
<dbReference type="InterPro" id="IPR003591">
    <property type="entry name" value="Leu-rich_rpt_typical-subtyp"/>
</dbReference>
<reference evidence="11" key="2">
    <citation type="submission" date="2025-08" db="UniProtKB">
        <authorList>
            <consortium name="RefSeq"/>
        </authorList>
    </citation>
    <scope>IDENTIFICATION</scope>
    <source>
        <tissue evidence="11">Etiolated seedlings</tissue>
    </source>
</reference>
<dbReference type="STRING" id="3827.A0A1S2XQ32"/>
<dbReference type="InterPro" id="IPR045344">
    <property type="entry name" value="C-JID"/>
</dbReference>
<evidence type="ECO:0000256" key="3">
    <source>
        <dbReference type="ARBA" id="ARBA00022737"/>
    </source>
</evidence>
<dbReference type="EC" id="3.2.2.6" evidence="1"/>
<name>A0A1S2XQ32_CICAR</name>
<dbReference type="RefSeq" id="XP_004492774.1">
    <property type="nucleotide sequence ID" value="XM_004492717.3"/>
</dbReference>
<sequence>MKSFTLGETSSSSSPYNSSSTTRLCSYHVFLSFRGEDTRKGFTDHLCASLERKGITTFRDDKDLVRGQVISKKLINAIQDSMFAITILSQDYASSTWCLDELQMIMECSNNNLQGLEVFPVFYGVDPSDVRHQRGSYEDAFRKHQERFGQHSDKVERWRDALTQVASYSGWDSKDQHEALLVESIAQHIHRKLVPKLPSCTENLVGISSKVEKVRNLIGMRLNGVRFIGIWGMGGIGKTTIARAVYEAIQGEFQLTCFLANVKETSETNGLVQIQRQLLSHVGISRNDFHNLYDGKRTIQNSLCRKKVLLVLDDVNEVNQLENLAEKQDWFGPGSRIIITTRDKHLLVAHGVHKIYEVGILFQNEALHLFCLNAFKRDQPQEGYFDLSKEVVEYTSGLPLALEVLGSHLYGRNVDVWHSAIKKLKKIPHPRIQDKLKISYESLDTMEKDIFLDIAFYFKGMKRDEVMDILESCGYCPQIGIEILIERSLITLDSVNNKLGMHDLLQEMGRDIVFQESPNDPSRRSRLWSKEDIDHVLTRNKGTEAINSIGMKLLQPYEAHWSTEAFFKTSQLKFLSLNEMHLPLGLSCLPCSLKVLHWRGCPLKTLPLTTQLDEVVDIKLSHSKIQQLWLGIKFIEKLKYLNLAFSKNLKRLPDFSGVPNLEKLILKGCESLTEVHPSLVHHKKVVLMNLEDCKSLKSLPGKLEMSSLKKLNLSGCYEFKFLPEFGESMENLSLLALQGTAITKLPSSLGCLVGLTDFNLKDCKSLLCLPDTIHGLNSLIILNISGCSKLCRLPDGLKEIKCLKELHANDTAIDELPSSLFYLDSLEVLSFAGSKGPLNKSMNWFVPFNWMFGGQPAPTGFRFPTSVWNLPSLRCINLSYCNLSEESIPEYFRHLSSLTSLDLTGNNFVIIPSSISKLPRLKFLTLNKCQKLELLPEIPSSMIQLNASNCDSMETTKFNPAELCSLLASPIQRFIADEFLKSFMKGLCLPSARFDMLIPGEEIPSWFVPQRTVSWAKIQVPNNLPLDEWIGFSLCFLLVSYVVPPELCNHEIECYLFAHNGKQLVSTRTLPPMDPWYPHLYILYLSINQFHDKILKDNYWTDIEFVLKCYCCQSLQIVRCGCRLVCKQDIVDWNKVMSQFNES</sequence>
<dbReference type="GeneID" id="101488503"/>
<protein>
    <recommendedName>
        <fullName evidence="1">ADP-ribosyl cyclase/cyclic ADP-ribose hydrolase</fullName>
        <ecNumber evidence="1">3.2.2.6</ecNumber>
    </recommendedName>
</protein>
<dbReference type="InterPro" id="IPR058192">
    <property type="entry name" value="WHD_ROQ1-like"/>
</dbReference>
<evidence type="ECO:0000313" key="10">
    <source>
        <dbReference type="Proteomes" id="UP000087171"/>
    </source>
</evidence>
<dbReference type="OrthoDB" id="1217440at2759"/>
<dbReference type="InterPro" id="IPR042197">
    <property type="entry name" value="Apaf_helical"/>
</dbReference>
<evidence type="ECO:0000256" key="6">
    <source>
        <dbReference type="ARBA" id="ARBA00023027"/>
    </source>
</evidence>
<dbReference type="SUPFAM" id="SSF52200">
    <property type="entry name" value="Toll/Interleukin receptor TIR domain"/>
    <property type="match status" value="1"/>
</dbReference>
<keyword evidence="2" id="KW-0433">Leucine-rich repeat</keyword>
<dbReference type="PANTHER" id="PTHR11017">
    <property type="entry name" value="LEUCINE-RICH REPEAT-CONTAINING PROTEIN"/>
    <property type="match status" value="1"/>
</dbReference>
<dbReference type="Pfam" id="PF20160">
    <property type="entry name" value="C-JID"/>
    <property type="match status" value="1"/>
</dbReference>
<dbReference type="AlphaFoldDB" id="A0A1S2XQ32"/>
<dbReference type="SMART" id="SM00255">
    <property type="entry name" value="TIR"/>
    <property type="match status" value="1"/>
</dbReference>
<dbReference type="InterPro" id="IPR044974">
    <property type="entry name" value="Disease_R_plants"/>
</dbReference>
<feature type="domain" description="TIR" evidence="9">
    <location>
        <begin position="25"/>
        <end position="193"/>
    </location>
</feature>
<dbReference type="InterPro" id="IPR036390">
    <property type="entry name" value="WH_DNA-bd_sf"/>
</dbReference>
<dbReference type="FunFam" id="3.40.50.10140:FF:000007">
    <property type="entry name" value="Disease resistance protein (TIR-NBS-LRR class)"/>
    <property type="match status" value="1"/>
</dbReference>
<evidence type="ECO:0000313" key="11">
    <source>
        <dbReference type="RefSeq" id="XP_004492774.1"/>
    </source>
</evidence>
<dbReference type="Gene3D" id="3.80.10.10">
    <property type="entry name" value="Ribonuclease Inhibitor"/>
    <property type="match status" value="3"/>
</dbReference>
<keyword evidence="6" id="KW-0520">NAD</keyword>
<dbReference type="Proteomes" id="UP000087171">
    <property type="component" value="Chromosome Ca3"/>
</dbReference>
<dbReference type="InterPro" id="IPR000157">
    <property type="entry name" value="TIR_dom"/>
</dbReference>
<evidence type="ECO:0000256" key="2">
    <source>
        <dbReference type="ARBA" id="ARBA00022614"/>
    </source>
</evidence>
<keyword evidence="3" id="KW-0677">Repeat</keyword>
<dbReference type="Pfam" id="PF00931">
    <property type="entry name" value="NB-ARC"/>
    <property type="match status" value="1"/>
</dbReference>
<feature type="compositionally biased region" description="Low complexity" evidence="8">
    <location>
        <begin position="10"/>
        <end position="21"/>
    </location>
</feature>
<evidence type="ECO:0000256" key="4">
    <source>
        <dbReference type="ARBA" id="ARBA00022801"/>
    </source>
</evidence>
<dbReference type="InterPro" id="IPR027417">
    <property type="entry name" value="P-loop_NTPase"/>
</dbReference>
<dbReference type="Pfam" id="PF01582">
    <property type="entry name" value="TIR"/>
    <property type="match status" value="1"/>
</dbReference>
<evidence type="ECO:0000256" key="8">
    <source>
        <dbReference type="SAM" id="MobiDB-lite"/>
    </source>
</evidence>
<dbReference type="Gene3D" id="3.40.50.10140">
    <property type="entry name" value="Toll/interleukin-1 receptor homology (TIR) domain"/>
    <property type="match status" value="1"/>
</dbReference>
<dbReference type="GO" id="GO:0007165">
    <property type="term" value="P:signal transduction"/>
    <property type="evidence" value="ECO:0007669"/>
    <property type="project" value="InterPro"/>
</dbReference>
<dbReference type="PRINTS" id="PR00364">
    <property type="entry name" value="DISEASERSIST"/>
</dbReference>
<dbReference type="SUPFAM" id="SSF46785">
    <property type="entry name" value="Winged helix' DNA-binding domain"/>
    <property type="match status" value="1"/>
</dbReference>
<dbReference type="InterPro" id="IPR035897">
    <property type="entry name" value="Toll_tir_struct_dom_sf"/>
</dbReference>
<dbReference type="Gene3D" id="1.10.8.430">
    <property type="entry name" value="Helical domain of apoptotic protease-activating factors"/>
    <property type="match status" value="1"/>
</dbReference>
<gene>
    <name evidence="11" type="primary">LOC101488503</name>
</gene>
<dbReference type="SMART" id="SM00369">
    <property type="entry name" value="LRR_TYP"/>
    <property type="match status" value="4"/>
</dbReference>
<dbReference type="Pfam" id="PF23282">
    <property type="entry name" value="WHD_ROQ1"/>
    <property type="match status" value="1"/>
</dbReference>
<comment type="catalytic activity">
    <reaction evidence="7">
        <text>NAD(+) + H2O = ADP-D-ribose + nicotinamide + H(+)</text>
        <dbReference type="Rhea" id="RHEA:16301"/>
        <dbReference type="ChEBI" id="CHEBI:15377"/>
        <dbReference type="ChEBI" id="CHEBI:15378"/>
        <dbReference type="ChEBI" id="CHEBI:17154"/>
        <dbReference type="ChEBI" id="CHEBI:57540"/>
        <dbReference type="ChEBI" id="CHEBI:57967"/>
        <dbReference type="EC" id="3.2.2.6"/>
    </reaction>
    <physiologicalReaction direction="left-to-right" evidence="7">
        <dbReference type="Rhea" id="RHEA:16302"/>
    </physiologicalReaction>
</comment>
<evidence type="ECO:0000256" key="1">
    <source>
        <dbReference type="ARBA" id="ARBA00011982"/>
    </source>
</evidence>
<feature type="region of interest" description="Disordered" evidence="8">
    <location>
        <begin position="1"/>
        <end position="21"/>
    </location>
</feature>
<dbReference type="PaxDb" id="3827-XP_004492774.1"/>
<dbReference type="GO" id="GO:0006952">
    <property type="term" value="P:defense response"/>
    <property type="evidence" value="ECO:0007669"/>
    <property type="project" value="UniProtKB-KW"/>
</dbReference>
<dbReference type="PROSITE" id="PS50104">
    <property type="entry name" value="TIR"/>
    <property type="match status" value="1"/>
</dbReference>
<dbReference type="KEGG" id="cam:101488503"/>
<accession>A0A1S2XQ32</accession>
<evidence type="ECO:0000259" key="9">
    <source>
        <dbReference type="PROSITE" id="PS50104"/>
    </source>
</evidence>
<dbReference type="InterPro" id="IPR032675">
    <property type="entry name" value="LRR_dom_sf"/>
</dbReference>
<dbReference type="GO" id="GO:0043531">
    <property type="term" value="F:ADP binding"/>
    <property type="evidence" value="ECO:0007669"/>
    <property type="project" value="InterPro"/>
</dbReference>